<organism evidence="2 3">
    <name type="scientific">Novosphingobium chloroacetimidivorans</name>
    <dbReference type="NCBI Taxonomy" id="1428314"/>
    <lineage>
        <taxon>Bacteria</taxon>
        <taxon>Pseudomonadati</taxon>
        <taxon>Pseudomonadota</taxon>
        <taxon>Alphaproteobacteria</taxon>
        <taxon>Sphingomonadales</taxon>
        <taxon>Sphingomonadaceae</taxon>
        <taxon>Novosphingobium</taxon>
    </lineage>
</organism>
<accession>A0A7W7K9G5</accession>
<protein>
    <submittedName>
        <fullName evidence="2">Uncharacterized protein</fullName>
    </submittedName>
</protein>
<keyword evidence="3" id="KW-1185">Reference proteome</keyword>
<dbReference type="AlphaFoldDB" id="A0A7W7K9G5"/>
<feature type="region of interest" description="Disordered" evidence="1">
    <location>
        <begin position="88"/>
        <end position="107"/>
    </location>
</feature>
<comment type="caution">
    <text evidence="2">The sequence shown here is derived from an EMBL/GenBank/DDBJ whole genome shotgun (WGS) entry which is preliminary data.</text>
</comment>
<reference evidence="2 3" key="1">
    <citation type="submission" date="2020-08" db="EMBL/GenBank/DDBJ databases">
        <title>Functional genomics of gut bacteria from endangered species of beetles.</title>
        <authorList>
            <person name="Carlos-Shanley C."/>
        </authorList>
    </citation>
    <scope>NUCLEOTIDE SEQUENCE [LARGE SCALE GENOMIC DNA]</scope>
    <source>
        <strain evidence="2 3">S00245</strain>
    </source>
</reference>
<gene>
    <name evidence="2" type="ORF">HNO88_001493</name>
</gene>
<evidence type="ECO:0000313" key="3">
    <source>
        <dbReference type="Proteomes" id="UP000555448"/>
    </source>
</evidence>
<sequence length="107" mass="11580">MKLLSAEEMQELRTELAGFCISDERKDELIRFLDAIAASFIHQAFGKSPVQLSLSARANYAFNGAETHANLPKSEISELVDLAGNSKCEGAINTKSPRKTGGRQAAP</sequence>
<dbReference type="EMBL" id="JACHLR010000005">
    <property type="protein sequence ID" value="MBB4858174.1"/>
    <property type="molecule type" value="Genomic_DNA"/>
</dbReference>
<evidence type="ECO:0000313" key="2">
    <source>
        <dbReference type="EMBL" id="MBB4858174.1"/>
    </source>
</evidence>
<evidence type="ECO:0000256" key="1">
    <source>
        <dbReference type="SAM" id="MobiDB-lite"/>
    </source>
</evidence>
<proteinExistence type="predicted"/>
<name>A0A7W7K9G5_9SPHN</name>
<dbReference type="Proteomes" id="UP000555448">
    <property type="component" value="Unassembled WGS sequence"/>
</dbReference>